<dbReference type="Proteomes" id="UP000046373">
    <property type="component" value="Unassembled WGS sequence"/>
</dbReference>
<gene>
    <name evidence="1" type="ORF">MPLDJ20_150068</name>
</gene>
<proteinExistence type="predicted"/>
<dbReference type="EMBL" id="CCNB01000007">
    <property type="protein sequence ID" value="CDX32187.1"/>
    <property type="molecule type" value="Genomic_DNA"/>
</dbReference>
<dbReference type="AlphaFoldDB" id="A0A090EME4"/>
<name>A0A090EME4_MESPL</name>
<evidence type="ECO:0000313" key="2">
    <source>
        <dbReference type="Proteomes" id="UP000046373"/>
    </source>
</evidence>
<protein>
    <submittedName>
        <fullName evidence="1">Uncharacterized protein</fullName>
    </submittedName>
</protein>
<accession>A0A090EME4</accession>
<sequence>MGRRGEWPVEESRDALPLPNQCESDVRLAIYPPHAYTPRSGFDLQPPELPAKRHVAIARVRCPTAQKRTF</sequence>
<evidence type="ECO:0000313" key="1">
    <source>
        <dbReference type="EMBL" id="CDX32187.1"/>
    </source>
</evidence>
<organism evidence="1 2">
    <name type="scientific">Mesorhizobium plurifarium</name>
    <dbReference type="NCBI Taxonomy" id="69974"/>
    <lineage>
        <taxon>Bacteria</taxon>
        <taxon>Pseudomonadati</taxon>
        <taxon>Pseudomonadota</taxon>
        <taxon>Alphaproteobacteria</taxon>
        <taxon>Hyphomicrobiales</taxon>
        <taxon>Phyllobacteriaceae</taxon>
        <taxon>Mesorhizobium</taxon>
    </lineage>
</organism>
<reference evidence="1 2" key="1">
    <citation type="submission" date="2014-08" db="EMBL/GenBank/DDBJ databases">
        <authorList>
            <person name="Moulin Lionel"/>
        </authorList>
    </citation>
    <scope>NUCLEOTIDE SEQUENCE [LARGE SCALE GENOMIC DNA]</scope>
</reference>